<dbReference type="PANTHER" id="PTHR47510">
    <property type="entry name" value="REVERSE TRANSCRIPTASE DOMAIN-CONTAINING PROTEIN"/>
    <property type="match status" value="1"/>
</dbReference>
<accession>A0ABQ8MVZ7</accession>
<evidence type="ECO:0008006" key="4">
    <source>
        <dbReference type="Google" id="ProtNLM"/>
    </source>
</evidence>
<proteinExistence type="predicted"/>
<name>A0ABQ8MVZ7_LABRO</name>
<reference evidence="2 3" key="1">
    <citation type="submission" date="2022-01" db="EMBL/GenBank/DDBJ databases">
        <title>A high-quality chromosome-level genome assembly of rohu carp, Labeo rohita.</title>
        <authorList>
            <person name="Arick M.A. II"/>
            <person name="Hsu C.-Y."/>
            <person name="Magbanua Z."/>
            <person name="Pechanova O."/>
            <person name="Grover C."/>
            <person name="Miller E."/>
            <person name="Thrash A."/>
            <person name="Ezzel L."/>
            <person name="Alam S."/>
            <person name="Benzie J."/>
            <person name="Hamilton M."/>
            <person name="Karsi A."/>
            <person name="Lawrence M.L."/>
            <person name="Peterson D.G."/>
        </authorList>
    </citation>
    <scope>NUCLEOTIDE SEQUENCE [LARGE SCALE GENOMIC DNA]</scope>
    <source>
        <strain evidence="3">BAU-BD-2019</strain>
        <tissue evidence="2">Blood</tissue>
    </source>
</reference>
<dbReference type="Proteomes" id="UP000830375">
    <property type="component" value="Unassembled WGS sequence"/>
</dbReference>
<protein>
    <recommendedName>
        <fullName evidence="4">Reverse transcriptase domain-containing protein</fullName>
    </recommendedName>
</protein>
<gene>
    <name evidence="2" type="ORF">H4Q32_029347</name>
</gene>
<dbReference type="EMBL" id="JACTAM010000003">
    <property type="protein sequence ID" value="KAI2667009.1"/>
    <property type="molecule type" value="Genomic_DNA"/>
</dbReference>
<feature type="compositionally biased region" description="Polar residues" evidence="1">
    <location>
        <begin position="1"/>
        <end position="11"/>
    </location>
</feature>
<dbReference type="PANTHER" id="PTHR47510:SF3">
    <property type="entry name" value="ENDO_EXONUCLEASE_PHOSPHATASE DOMAIN-CONTAINING PROTEIN"/>
    <property type="match status" value="1"/>
</dbReference>
<evidence type="ECO:0000256" key="1">
    <source>
        <dbReference type="SAM" id="MobiDB-lite"/>
    </source>
</evidence>
<comment type="caution">
    <text evidence="2">The sequence shown here is derived from an EMBL/GenBank/DDBJ whole genome shotgun (WGS) entry which is preliminary data.</text>
</comment>
<evidence type="ECO:0000313" key="3">
    <source>
        <dbReference type="Proteomes" id="UP000830375"/>
    </source>
</evidence>
<feature type="region of interest" description="Disordered" evidence="1">
    <location>
        <begin position="1"/>
        <end position="21"/>
    </location>
</feature>
<keyword evidence="3" id="KW-1185">Reference proteome</keyword>
<organism evidence="2 3">
    <name type="scientific">Labeo rohita</name>
    <name type="common">Indian major carp</name>
    <name type="synonym">Cyprinus rohita</name>
    <dbReference type="NCBI Taxonomy" id="84645"/>
    <lineage>
        <taxon>Eukaryota</taxon>
        <taxon>Metazoa</taxon>
        <taxon>Chordata</taxon>
        <taxon>Craniata</taxon>
        <taxon>Vertebrata</taxon>
        <taxon>Euteleostomi</taxon>
        <taxon>Actinopterygii</taxon>
        <taxon>Neopterygii</taxon>
        <taxon>Teleostei</taxon>
        <taxon>Ostariophysi</taxon>
        <taxon>Cypriniformes</taxon>
        <taxon>Cyprinidae</taxon>
        <taxon>Labeoninae</taxon>
        <taxon>Labeonini</taxon>
        <taxon>Labeo</taxon>
    </lineage>
</organism>
<evidence type="ECO:0000313" key="2">
    <source>
        <dbReference type="EMBL" id="KAI2667009.1"/>
    </source>
</evidence>
<sequence length="222" mass="25018">MEQTAGSSGQRRTGPLTDSGFSQGFFSPFHRTTMQRGRPPPLPMTRYCVRKGLHRVNPRKVAGPDNITAKVFSGCADQLADVLTDIFNISIPVPKKSSVSCLNDYQPFTFTPIIMKCFERVVKRHIKSLLPPTLDTLQFTYCSKSSTDIAITLHLARTHLENKDTYVRMLFIDFNSAFNMIIPQNLIDKLVLLGLNPSLCNWILDFLSERPQTVWIGNGLLL</sequence>